<sequence>MVNDWLNNAQSICFPSHCVLCGSAGEAELDLCSGCQNDLMGITNPCYQCGLPLTGNEKMHCGECLKAPPCFDHVVCGYPYQRPFSSLVQGLKFNARLQYARLIAQLMAKQINRYSEPLPELLIPVPLHVIRTRERGFNQALELARILSREFTINMDFKSCQRVRLTRAQSSLDATRRRANVKQAFSLVKPLTAHHVAIVDDVMTTGNTVNALARLLKKSGVKMVDVWVAARTL</sequence>
<dbReference type="Pfam" id="PF00156">
    <property type="entry name" value="Pribosyltran"/>
    <property type="match status" value="1"/>
</dbReference>
<dbReference type="InterPro" id="IPR044005">
    <property type="entry name" value="DZR_2"/>
</dbReference>
<reference evidence="4" key="1">
    <citation type="submission" date="2018-06" db="EMBL/GenBank/DDBJ databases">
        <authorList>
            <person name="Zhirakovskaya E."/>
        </authorList>
    </citation>
    <scope>NUCLEOTIDE SEQUENCE</scope>
</reference>
<dbReference type="EMBL" id="UOFP01000040">
    <property type="protein sequence ID" value="VAW84317.1"/>
    <property type="molecule type" value="Genomic_DNA"/>
</dbReference>
<gene>
    <name evidence="4" type="ORF">MNBD_GAMMA18-1885</name>
</gene>
<dbReference type="GO" id="GO:0016757">
    <property type="term" value="F:glycosyltransferase activity"/>
    <property type="evidence" value="ECO:0007669"/>
    <property type="project" value="UniProtKB-KW"/>
</dbReference>
<evidence type="ECO:0000256" key="1">
    <source>
        <dbReference type="ARBA" id="ARBA00008007"/>
    </source>
</evidence>
<accession>A0A3B0ZA19</accession>
<evidence type="ECO:0000259" key="3">
    <source>
        <dbReference type="Pfam" id="PF18912"/>
    </source>
</evidence>
<dbReference type="InterPro" id="IPR051910">
    <property type="entry name" value="ComF/GntX_DNA_util-trans"/>
</dbReference>
<protein>
    <submittedName>
        <fullName evidence="4">Competence protein F homolog, phosphoribosyltransferase domain protein YhgH required for utilization of DNA as sole source of carbon and energy</fullName>
    </submittedName>
</protein>
<keyword evidence="4" id="KW-0808">Transferase</keyword>
<name>A0A3B0ZA19_9ZZZZ</name>
<keyword evidence="4" id="KW-0328">Glycosyltransferase</keyword>
<evidence type="ECO:0000259" key="2">
    <source>
        <dbReference type="Pfam" id="PF00156"/>
    </source>
</evidence>
<proteinExistence type="inferred from homology"/>
<dbReference type="PANTHER" id="PTHR47505">
    <property type="entry name" value="DNA UTILIZATION PROTEIN YHGH"/>
    <property type="match status" value="1"/>
</dbReference>
<evidence type="ECO:0000313" key="4">
    <source>
        <dbReference type="EMBL" id="VAW84317.1"/>
    </source>
</evidence>
<dbReference type="InterPro" id="IPR029057">
    <property type="entry name" value="PRTase-like"/>
</dbReference>
<dbReference type="InterPro" id="IPR000836">
    <property type="entry name" value="PRTase_dom"/>
</dbReference>
<feature type="domain" description="Phosphoribosyltransferase" evidence="2">
    <location>
        <begin position="140"/>
        <end position="228"/>
    </location>
</feature>
<dbReference type="PANTHER" id="PTHR47505:SF1">
    <property type="entry name" value="DNA UTILIZATION PROTEIN YHGH"/>
    <property type="match status" value="1"/>
</dbReference>
<dbReference type="SUPFAM" id="SSF53271">
    <property type="entry name" value="PRTase-like"/>
    <property type="match status" value="1"/>
</dbReference>
<dbReference type="CDD" id="cd06223">
    <property type="entry name" value="PRTases_typeI"/>
    <property type="match status" value="1"/>
</dbReference>
<organism evidence="4">
    <name type="scientific">hydrothermal vent metagenome</name>
    <dbReference type="NCBI Taxonomy" id="652676"/>
    <lineage>
        <taxon>unclassified sequences</taxon>
        <taxon>metagenomes</taxon>
        <taxon>ecological metagenomes</taxon>
    </lineage>
</organism>
<comment type="similarity">
    <text evidence="1">Belongs to the ComF/GntX family.</text>
</comment>
<dbReference type="Gene3D" id="3.40.50.2020">
    <property type="match status" value="1"/>
</dbReference>
<feature type="domain" description="Double zinc ribbon" evidence="3">
    <location>
        <begin position="12"/>
        <end position="65"/>
    </location>
</feature>
<dbReference type="Pfam" id="PF18912">
    <property type="entry name" value="DZR_2"/>
    <property type="match status" value="1"/>
</dbReference>
<dbReference type="AlphaFoldDB" id="A0A3B0ZA19"/>